<feature type="compositionally biased region" description="Polar residues" evidence="10">
    <location>
        <begin position="742"/>
        <end position="755"/>
    </location>
</feature>
<sequence length="1251" mass="137866">MITRSVFKPGQDSYECLSPWHHGITKRQTYSGKDRRRDTSSKSHHYLSLVTRFYLGLRMTRMRSSAAQKSQTSTNGRKTQRQAASQSVLIKAQTHEQSLAPYLANAPEKHRPESMLSVPNNQLILGKSTCSKGCTNPQNHGRPLTIEENVMILENQINKLPYTKPESKEWSKVHDMNKTFKMRNKWSHLLYKHNFHAKNSSMKNQCAVDDECKHQESRAFTDNGNIPTQKKESKNLNASTNTPCFVIWPEEKYQSSRTLGNGNRSKNLPLAIVQEKTSESDRGLKTITTVTAGETSSFCCGNLTLTALCQNCSECSACLPLHKTHSSSKTSLTSVVSTAMCLSDSKIGRYLPMTGSKRSTPGYADTNAVDCENITSSCDGYQDFLMFNDGKSISLAISKKRIDAIHGVSKEEGCEISQNLEALTDQEKRKSERNQDNNDYQLQIRNPSRKNSAKCKSHIQQGSPRLWNVTTTENIRTSFDKNSIRSADKLATSASYDSGNKAFVYSIPTKVEKRLACSETFCAATGSMTCNCTVLGNKTSAATKSRAKPRLKKQGNISAFQSLHKNQIMVATLGNHIPVFLTACEISEQTNVKETTYSLPNTHSNQSIFSRVPYAATKETYSTISGISKDNGNKQMPFEPDDKICSEGTAFSPPGTKNKTTAPIHFKDAANDKMRATIYDHSCKIEVNNDVSNKAHRFHSIPSILPFSNTYIAPYENHSAVKPFYFSTAIADPATLAAVSPKQRTNKTSSSSQTPDGPKHHHLTPTLFSPLQSTAGQALVFLSPSTSFNTPTATPTVTHSRGMLPNLCGDGKSQLPAFFIQHSRNDISDKDFAHQRKSPVFQKKTLSDSEKLISEKIMFTSAYQFPVPHFVSSAPLNYAGTSFASSSSLTNEGTNTLVTSAVSACTPTTLLFLKEHQQFSTPAFDLLSSVARSPSVSAGNTFRLQDSINSSAAHKNNSNFLSPLLQNLSPAPKKSLFNASTIYKLGTSPDKNNVGSVTALYNCYSSKDHGYNRVRPKRPKQHTSFAPVTPNLEVTTRNTVCASNTRINGEFLFFDVPPRLEETPGCSKGLKAINGSTTCKNYSIHSGKIPHHNSTLNTALAIPFNENSNKSIVDTCSNSSLATTYPFCEIASTQAIAVNTLSAVTGSTGSGVSVSTKPTRLDNMCPICCRLFTRSWLLKGHMRTHTGERPYLCPQPACQKAFADRSNLRSHMLTHTVVGKSFLCPRCGRTFSQKRYLHKHKTEVCKVNVNK</sequence>
<evidence type="ECO:0000256" key="3">
    <source>
        <dbReference type="ARBA" id="ARBA00022737"/>
    </source>
</evidence>
<dbReference type="EMBL" id="BLXT01003755">
    <property type="protein sequence ID" value="GFO05910.1"/>
    <property type="molecule type" value="Genomic_DNA"/>
</dbReference>
<protein>
    <submittedName>
        <fullName evidence="12">Zinc finger-like protein</fullName>
    </submittedName>
</protein>
<evidence type="ECO:0000256" key="7">
    <source>
        <dbReference type="ARBA" id="ARBA00023163"/>
    </source>
</evidence>
<dbReference type="PROSITE" id="PS00028">
    <property type="entry name" value="ZINC_FINGER_C2H2_1"/>
    <property type="match status" value="2"/>
</dbReference>
<comment type="caution">
    <text evidence="12">The sequence shown here is derived from an EMBL/GenBank/DDBJ whole genome shotgun (WGS) entry which is preliminary data.</text>
</comment>
<keyword evidence="3" id="KW-0677">Repeat</keyword>
<keyword evidence="8" id="KW-0539">Nucleus</keyword>
<feature type="region of interest" description="Disordered" evidence="10">
    <location>
        <begin position="64"/>
        <end position="90"/>
    </location>
</feature>
<evidence type="ECO:0000256" key="6">
    <source>
        <dbReference type="ARBA" id="ARBA00023015"/>
    </source>
</evidence>
<evidence type="ECO:0000256" key="1">
    <source>
        <dbReference type="ARBA" id="ARBA00004123"/>
    </source>
</evidence>
<dbReference type="SMART" id="SM00355">
    <property type="entry name" value="ZnF_C2H2"/>
    <property type="match status" value="3"/>
</dbReference>
<evidence type="ECO:0000256" key="2">
    <source>
        <dbReference type="ARBA" id="ARBA00022723"/>
    </source>
</evidence>
<evidence type="ECO:0000259" key="11">
    <source>
        <dbReference type="PROSITE" id="PS50157"/>
    </source>
</evidence>
<keyword evidence="2" id="KW-0479">Metal-binding</keyword>
<keyword evidence="5" id="KW-0862">Zinc</keyword>
<dbReference type="InterPro" id="IPR013087">
    <property type="entry name" value="Znf_C2H2_type"/>
</dbReference>
<dbReference type="PANTHER" id="PTHR45993:SF6">
    <property type="entry name" value="C2H2-TYPE DOMAIN-CONTAINING PROTEIN"/>
    <property type="match status" value="1"/>
</dbReference>
<dbReference type="PANTHER" id="PTHR45993">
    <property type="entry name" value="B-CELL LYMPHOMA/LEUKEMIA 11"/>
    <property type="match status" value="1"/>
</dbReference>
<feature type="compositionally biased region" description="Polar residues" evidence="10">
    <location>
        <begin position="64"/>
        <end position="88"/>
    </location>
</feature>
<dbReference type="GO" id="GO:0003700">
    <property type="term" value="F:DNA-binding transcription factor activity"/>
    <property type="evidence" value="ECO:0007669"/>
    <property type="project" value="TreeGrafter"/>
</dbReference>
<dbReference type="GO" id="GO:0000978">
    <property type="term" value="F:RNA polymerase II cis-regulatory region sequence-specific DNA binding"/>
    <property type="evidence" value="ECO:0007669"/>
    <property type="project" value="TreeGrafter"/>
</dbReference>
<feature type="domain" description="C2H2-type" evidence="11">
    <location>
        <begin position="1191"/>
        <end position="1216"/>
    </location>
</feature>
<evidence type="ECO:0000256" key="8">
    <source>
        <dbReference type="ARBA" id="ARBA00023242"/>
    </source>
</evidence>
<dbReference type="AlphaFoldDB" id="A0AAV4AGM3"/>
<dbReference type="InterPro" id="IPR036236">
    <property type="entry name" value="Znf_C2H2_sf"/>
</dbReference>
<proteinExistence type="predicted"/>
<dbReference type="Gene3D" id="3.30.160.60">
    <property type="entry name" value="Classic Zinc Finger"/>
    <property type="match status" value="2"/>
</dbReference>
<dbReference type="PROSITE" id="PS50157">
    <property type="entry name" value="ZINC_FINGER_C2H2_2"/>
    <property type="match status" value="3"/>
</dbReference>
<feature type="domain" description="C2H2-type" evidence="11">
    <location>
        <begin position="1163"/>
        <end position="1190"/>
    </location>
</feature>
<evidence type="ECO:0000313" key="12">
    <source>
        <dbReference type="EMBL" id="GFO05910.1"/>
    </source>
</evidence>
<dbReference type="Pfam" id="PF00096">
    <property type="entry name" value="zf-C2H2"/>
    <property type="match status" value="1"/>
</dbReference>
<evidence type="ECO:0000313" key="13">
    <source>
        <dbReference type="Proteomes" id="UP000735302"/>
    </source>
</evidence>
<dbReference type="FunFam" id="3.30.160.60:FF:002343">
    <property type="entry name" value="Zinc finger protein 33A"/>
    <property type="match status" value="1"/>
</dbReference>
<comment type="subcellular location">
    <subcellularLocation>
        <location evidence="1">Nucleus</location>
    </subcellularLocation>
</comment>
<dbReference type="SUPFAM" id="SSF57667">
    <property type="entry name" value="beta-beta-alpha zinc fingers"/>
    <property type="match status" value="1"/>
</dbReference>
<dbReference type="InterPro" id="IPR051497">
    <property type="entry name" value="Dev/Hematopoietic_TF"/>
</dbReference>
<organism evidence="12 13">
    <name type="scientific">Plakobranchus ocellatus</name>
    <dbReference type="NCBI Taxonomy" id="259542"/>
    <lineage>
        <taxon>Eukaryota</taxon>
        <taxon>Metazoa</taxon>
        <taxon>Spiralia</taxon>
        <taxon>Lophotrochozoa</taxon>
        <taxon>Mollusca</taxon>
        <taxon>Gastropoda</taxon>
        <taxon>Heterobranchia</taxon>
        <taxon>Euthyneura</taxon>
        <taxon>Panpulmonata</taxon>
        <taxon>Sacoglossa</taxon>
        <taxon>Placobranchoidea</taxon>
        <taxon>Plakobranchidae</taxon>
        <taxon>Plakobranchus</taxon>
    </lineage>
</organism>
<evidence type="ECO:0000256" key="4">
    <source>
        <dbReference type="ARBA" id="ARBA00022771"/>
    </source>
</evidence>
<evidence type="ECO:0000256" key="5">
    <source>
        <dbReference type="ARBA" id="ARBA00022833"/>
    </source>
</evidence>
<keyword evidence="4 9" id="KW-0863">Zinc-finger</keyword>
<feature type="region of interest" description="Disordered" evidence="10">
    <location>
        <begin position="737"/>
        <end position="767"/>
    </location>
</feature>
<keyword evidence="6" id="KW-0805">Transcription regulation</keyword>
<dbReference type="GO" id="GO:0006357">
    <property type="term" value="P:regulation of transcription by RNA polymerase II"/>
    <property type="evidence" value="ECO:0007669"/>
    <property type="project" value="TreeGrafter"/>
</dbReference>
<keyword evidence="7" id="KW-0804">Transcription</keyword>
<accession>A0AAV4AGM3</accession>
<gene>
    <name evidence="12" type="ORF">PoB_003241500</name>
</gene>
<keyword evidence="13" id="KW-1185">Reference proteome</keyword>
<reference evidence="12 13" key="1">
    <citation type="journal article" date="2021" name="Elife">
        <title>Chloroplast acquisition without the gene transfer in kleptoplastic sea slugs, Plakobranchus ocellatus.</title>
        <authorList>
            <person name="Maeda T."/>
            <person name="Takahashi S."/>
            <person name="Yoshida T."/>
            <person name="Shimamura S."/>
            <person name="Takaki Y."/>
            <person name="Nagai Y."/>
            <person name="Toyoda A."/>
            <person name="Suzuki Y."/>
            <person name="Arimoto A."/>
            <person name="Ishii H."/>
            <person name="Satoh N."/>
            <person name="Nishiyama T."/>
            <person name="Hasebe M."/>
            <person name="Maruyama T."/>
            <person name="Minagawa J."/>
            <person name="Obokata J."/>
            <person name="Shigenobu S."/>
        </authorList>
    </citation>
    <scope>NUCLEOTIDE SEQUENCE [LARGE SCALE GENOMIC DNA]</scope>
</reference>
<feature type="domain" description="C2H2-type" evidence="11">
    <location>
        <begin position="1222"/>
        <end position="1251"/>
    </location>
</feature>
<name>A0AAV4AGM3_9GAST</name>
<evidence type="ECO:0000256" key="9">
    <source>
        <dbReference type="PROSITE-ProRule" id="PRU00042"/>
    </source>
</evidence>
<dbReference type="GO" id="GO:0008270">
    <property type="term" value="F:zinc ion binding"/>
    <property type="evidence" value="ECO:0007669"/>
    <property type="project" value="UniProtKB-KW"/>
</dbReference>
<dbReference type="Proteomes" id="UP000735302">
    <property type="component" value="Unassembled WGS sequence"/>
</dbReference>
<evidence type="ECO:0000256" key="10">
    <source>
        <dbReference type="SAM" id="MobiDB-lite"/>
    </source>
</evidence>
<dbReference type="GO" id="GO:0005634">
    <property type="term" value="C:nucleus"/>
    <property type="evidence" value="ECO:0007669"/>
    <property type="project" value="UniProtKB-SubCell"/>
</dbReference>